<dbReference type="AlphaFoldDB" id="A0A0F8Y5E5"/>
<reference evidence="1" key="1">
    <citation type="journal article" date="2015" name="Nature">
        <title>Complex archaea that bridge the gap between prokaryotes and eukaryotes.</title>
        <authorList>
            <person name="Spang A."/>
            <person name="Saw J.H."/>
            <person name="Jorgensen S.L."/>
            <person name="Zaremba-Niedzwiedzka K."/>
            <person name="Martijn J."/>
            <person name="Lind A.E."/>
            <person name="van Eijk R."/>
            <person name="Schleper C."/>
            <person name="Guy L."/>
            <person name="Ettema T.J."/>
        </authorList>
    </citation>
    <scope>NUCLEOTIDE SEQUENCE</scope>
</reference>
<evidence type="ECO:0000313" key="1">
    <source>
        <dbReference type="EMBL" id="KKK76667.1"/>
    </source>
</evidence>
<accession>A0A0F8Y5E5</accession>
<protein>
    <submittedName>
        <fullName evidence="1">Uncharacterized protein</fullName>
    </submittedName>
</protein>
<organism evidence="1">
    <name type="scientific">marine sediment metagenome</name>
    <dbReference type="NCBI Taxonomy" id="412755"/>
    <lineage>
        <taxon>unclassified sequences</taxon>
        <taxon>metagenomes</taxon>
        <taxon>ecological metagenomes</taxon>
    </lineage>
</organism>
<sequence>MADTKLSDLTELGTIVETDEIYINDVSDTTDGAEGSSRKAVVSTLGAASQTLTNKTIDADNNTISNLAHGSEVDNT</sequence>
<proteinExistence type="predicted"/>
<name>A0A0F8Y5E5_9ZZZZ</name>
<feature type="non-terminal residue" evidence="1">
    <location>
        <position position="76"/>
    </location>
</feature>
<dbReference type="EMBL" id="LAZR01055307">
    <property type="protein sequence ID" value="KKK76667.1"/>
    <property type="molecule type" value="Genomic_DNA"/>
</dbReference>
<comment type="caution">
    <text evidence="1">The sequence shown here is derived from an EMBL/GenBank/DDBJ whole genome shotgun (WGS) entry which is preliminary data.</text>
</comment>
<gene>
    <name evidence="1" type="ORF">LCGC14_2861310</name>
</gene>